<keyword evidence="1" id="KW-1133">Transmembrane helix</keyword>
<dbReference type="AlphaFoldDB" id="A0A1B9N9P9"/>
<comment type="caution">
    <text evidence="2">The sequence shown here is derived from an EMBL/GenBank/DDBJ whole genome shotgun (WGS) entry which is preliminary data.</text>
</comment>
<reference evidence="2 3" key="1">
    <citation type="submission" date="2016-05" db="EMBL/GenBank/DDBJ databases">
        <authorList>
            <person name="Lavstsen T."/>
            <person name="Jespersen J.S."/>
        </authorList>
    </citation>
    <scope>NUCLEOTIDE SEQUENCE [LARGE SCALE GENOMIC DNA]</scope>
    <source>
        <strain evidence="2 3">YLB-01</strain>
    </source>
</reference>
<dbReference type="EMBL" id="LXMD01000025">
    <property type="protein sequence ID" value="OCG73329.1"/>
    <property type="molecule type" value="Genomic_DNA"/>
</dbReference>
<gene>
    <name evidence="2" type="ORF">A7J15_08560</name>
</gene>
<accession>A0A1B9N9P9</accession>
<evidence type="ECO:0000313" key="3">
    <source>
        <dbReference type="Proteomes" id="UP000093355"/>
    </source>
</evidence>
<feature type="transmembrane region" description="Helical" evidence="1">
    <location>
        <begin position="23"/>
        <end position="44"/>
    </location>
</feature>
<protein>
    <submittedName>
        <fullName evidence="2">Uncharacterized protein</fullName>
    </submittedName>
</protein>
<name>A0A1B9N9P9_9MICO</name>
<organism evidence="2 3">
    <name type="scientific">Microbacterium sediminis</name>
    <dbReference type="NCBI Taxonomy" id="904291"/>
    <lineage>
        <taxon>Bacteria</taxon>
        <taxon>Bacillati</taxon>
        <taxon>Actinomycetota</taxon>
        <taxon>Actinomycetes</taxon>
        <taxon>Micrococcales</taxon>
        <taxon>Microbacteriaceae</taxon>
        <taxon>Microbacterium</taxon>
    </lineage>
</organism>
<feature type="transmembrane region" description="Helical" evidence="1">
    <location>
        <begin position="50"/>
        <end position="68"/>
    </location>
</feature>
<keyword evidence="3" id="KW-1185">Reference proteome</keyword>
<evidence type="ECO:0000256" key="1">
    <source>
        <dbReference type="SAM" id="Phobius"/>
    </source>
</evidence>
<proteinExistence type="predicted"/>
<dbReference type="Proteomes" id="UP000093355">
    <property type="component" value="Unassembled WGS sequence"/>
</dbReference>
<sequence length="254" mass="26239">MSADAHRGAALGRRAWTGAAGRSLLIAVGTIVVAVIAAVLTGGLPQPIRVAIVAAVLVVGVLVAVLVVDRRGAEAIHASVEAARAAWAQHHGWVPVADGPADPADVELAVPRGWSVTAARGRIVGARAAGTARAETWVLRAVPGSRRQPRRREIVVVPARTGAVRLAVSTVATADPLLITPAWTRGGRTTWLGTDAEPAWAARVRDRVAAHADLPLTVTVGADRVVVYALDDPRPQTLEARLALATEIAGIVAG</sequence>
<dbReference type="OrthoDB" id="5194271at2"/>
<evidence type="ECO:0000313" key="2">
    <source>
        <dbReference type="EMBL" id="OCG73329.1"/>
    </source>
</evidence>
<dbReference type="RefSeq" id="WP_067026950.1">
    <property type="nucleotide sequence ID" value="NZ_JRNY01000006.1"/>
</dbReference>
<dbReference type="STRING" id="904291.A7J15_08560"/>
<keyword evidence="1" id="KW-0812">Transmembrane</keyword>
<keyword evidence="1" id="KW-0472">Membrane</keyword>